<feature type="compositionally biased region" description="Pro residues" evidence="1">
    <location>
        <begin position="115"/>
        <end position="125"/>
    </location>
</feature>
<gene>
    <name evidence="3" type="ORF">C8A00DRAFT_14538</name>
</gene>
<evidence type="ECO:0000259" key="2">
    <source>
        <dbReference type="Pfam" id="PF13878"/>
    </source>
</evidence>
<name>A0AAN6VMJ0_9PEZI</name>
<accession>A0AAN6VMJ0</accession>
<reference evidence="3" key="2">
    <citation type="submission" date="2023-05" db="EMBL/GenBank/DDBJ databases">
        <authorList>
            <consortium name="Lawrence Berkeley National Laboratory"/>
            <person name="Steindorff A."/>
            <person name="Hensen N."/>
            <person name="Bonometti L."/>
            <person name="Westerberg I."/>
            <person name="Brannstrom I.O."/>
            <person name="Guillou S."/>
            <person name="Cros-Aarteil S."/>
            <person name="Calhoun S."/>
            <person name="Haridas S."/>
            <person name="Kuo A."/>
            <person name="Mondo S."/>
            <person name="Pangilinan J."/>
            <person name="Riley R."/>
            <person name="Labutti K."/>
            <person name="Andreopoulos B."/>
            <person name="Lipzen A."/>
            <person name="Chen C."/>
            <person name="Yanf M."/>
            <person name="Daum C."/>
            <person name="Ng V."/>
            <person name="Clum A."/>
            <person name="Ohm R."/>
            <person name="Martin F."/>
            <person name="Silar P."/>
            <person name="Natvig D."/>
            <person name="Lalanne C."/>
            <person name="Gautier V."/>
            <person name="Ament-Velasquez S.L."/>
            <person name="Kruys A."/>
            <person name="Hutchinson M.I."/>
            <person name="Powell A.J."/>
            <person name="Barry K."/>
            <person name="Miller A.N."/>
            <person name="Grigoriev I.V."/>
            <person name="Debuchy R."/>
            <person name="Gladieux P."/>
            <person name="Thoren M.H."/>
            <person name="Johannesson H."/>
        </authorList>
    </citation>
    <scope>NUCLEOTIDE SEQUENCE</scope>
    <source>
        <strain evidence="3">CBS 538.74</strain>
    </source>
</reference>
<evidence type="ECO:0000256" key="1">
    <source>
        <dbReference type="SAM" id="MobiDB-lite"/>
    </source>
</evidence>
<protein>
    <recommendedName>
        <fullName evidence="2">N-acetyltransferase ESCO zinc-finger domain-containing protein</fullName>
    </recommendedName>
</protein>
<feature type="compositionally biased region" description="Basic residues" evidence="1">
    <location>
        <begin position="269"/>
        <end position="286"/>
    </location>
</feature>
<feature type="compositionally biased region" description="Acidic residues" evidence="1">
    <location>
        <begin position="149"/>
        <end position="162"/>
    </location>
</feature>
<feature type="region of interest" description="Disordered" evidence="1">
    <location>
        <begin position="212"/>
        <end position="235"/>
    </location>
</feature>
<evidence type="ECO:0000313" key="4">
    <source>
        <dbReference type="Proteomes" id="UP001302745"/>
    </source>
</evidence>
<keyword evidence="4" id="KW-1185">Reference proteome</keyword>
<sequence>MSTDRPTTQADGSLDPAATTPSRGRKRPLRTYSRRSAQARGQEQDEKDEGQSGTTPDLGREESPVQLPVLPKQEQAEQAKRPSRGSIMAYFKPLPTSSDKAPSDVASSDPAESPSTPPTSPPPAMKPRKRRRLTTRPQFSGLDRHSSEDVGDVLEASDESNEEVSRDQGHYSPLIGETSSLAGSEAGDTLRLRPALSEVATNTLDSQYIPVSALADRGPRTRKRPEKRQARDMTQTTLSLSVQKEPGFTICGVCDILYNPLNEKDRREHNRRHAAYSRHQKKAARR</sequence>
<feature type="region of interest" description="Disordered" evidence="1">
    <location>
        <begin position="262"/>
        <end position="286"/>
    </location>
</feature>
<organism evidence="3 4">
    <name type="scientific">Chaetomidium leptoderma</name>
    <dbReference type="NCBI Taxonomy" id="669021"/>
    <lineage>
        <taxon>Eukaryota</taxon>
        <taxon>Fungi</taxon>
        <taxon>Dikarya</taxon>
        <taxon>Ascomycota</taxon>
        <taxon>Pezizomycotina</taxon>
        <taxon>Sordariomycetes</taxon>
        <taxon>Sordariomycetidae</taxon>
        <taxon>Sordariales</taxon>
        <taxon>Chaetomiaceae</taxon>
        <taxon>Chaetomidium</taxon>
    </lineage>
</organism>
<feature type="region of interest" description="Disordered" evidence="1">
    <location>
        <begin position="1"/>
        <end position="187"/>
    </location>
</feature>
<dbReference type="AlphaFoldDB" id="A0AAN6VMJ0"/>
<feature type="domain" description="N-acetyltransferase ESCO zinc-finger" evidence="2">
    <location>
        <begin position="235"/>
        <end position="274"/>
    </location>
</feature>
<reference evidence="3" key="1">
    <citation type="journal article" date="2023" name="Mol. Phylogenet. Evol.">
        <title>Genome-scale phylogeny and comparative genomics of the fungal order Sordariales.</title>
        <authorList>
            <person name="Hensen N."/>
            <person name="Bonometti L."/>
            <person name="Westerberg I."/>
            <person name="Brannstrom I.O."/>
            <person name="Guillou S."/>
            <person name="Cros-Aarteil S."/>
            <person name="Calhoun S."/>
            <person name="Haridas S."/>
            <person name="Kuo A."/>
            <person name="Mondo S."/>
            <person name="Pangilinan J."/>
            <person name="Riley R."/>
            <person name="LaButti K."/>
            <person name="Andreopoulos B."/>
            <person name="Lipzen A."/>
            <person name="Chen C."/>
            <person name="Yan M."/>
            <person name="Daum C."/>
            <person name="Ng V."/>
            <person name="Clum A."/>
            <person name="Steindorff A."/>
            <person name="Ohm R.A."/>
            <person name="Martin F."/>
            <person name="Silar P."/>
            <person name="Natvig D.O."/>
            <person name="Lalanne C."/>
            <person name="Gautier V."/>
            <person name="Ament-Velasquez S.L."/>
            <person name="Kruys A."/>
            <person name="Hutchinson M.I."/>
            <person name="Powell A.J."/>
            <person name="Barry K."/>
            <person name="Miller A.N."/>
            <person name="Grigoriev I.V."/>
            <person name="Debuchy R."/>
            <person name="Gladieux P."/>
            <person name="Hiltunen Thoren M."/>
            <person name="Johannesson H."/>
        </authorList>
    </citation>
    <scope>NUCLEOTIDE SEQUENCE</scope>
    <source>
        <strain evidence="3">CBS 538.74</strain>
    </source>
</reference>
<comment type="caution">
    <text evidence="3">The sequence shown here is derived from an EMBL/GenBank/DDBJ whole genome shotgun (WGS) entry which is preliminary data.</text>
</comment>
<feature type="compositionally biased region" description="Polar residues" evidence="1">
    <location>
        <begin position="1"/>
        <end position="11"/>
    </location>
</feature>
<evidence type="ECO:0000313" key="3">
    <source>
        <dbReference type="EMBL" id="KAK4154323.1"/>
    </source>
</evidence>
<dbReference type="EMBL" id="MU856915">
    <property type="protein sequence ID" value="KAK4154323.1"/>
    <property type="molecule type" value="Genomic_DNA"/>
</dbReference>
<feature type="compositionally biased region" description="Basic residues" evidence="1">
    <location>
        <begin position="23"/>
        <end position="33"/>
    </location>
</feature>
<proteinExistence type="predicted"/>
<dbReference type="InterPro" id="IPR028005">
    <property type="entry name" value="AcTrfase_ESCO_Znf_dom"/>
</dbReference>
<dbReference type="Pfam" id="PF13878">
    <property type="entry name" value="zf-C2H2_3"/>
    <property type="match status" value="1"/>
</dbReference>
<dbReference type="Proteomes" id="UP001302745">
    <property type="component" value="Unassembled WGS sequence"/>
</dbReference>